<reference evidence="1" key="1">
    <citation type="submission" date="2021-10" db="EMBL/GenBank/DDBJ databases">
        <title>The complete genome sequence of Leeia sp. TBRC 13508.</title>
        <authorList>
            <person name="Charoenyingcharoen P."/>
            <person name="Yukphan P."/>
        </authorList>
    </citation>
    <scope>NUCLEOTIDE SEQUENCE</scope>
    <source>
        <strain evidence="1">TBRC 13508</strain>
    </source>
</reference>
<evidence type="ECO:0000313" key="2">
    <source>
        <dbReference type="Proteomes" id="UP001165395"/>
    </source>
</evidence>
<proteinExistence type="predicted"/>
<dbReference type="RefSeq" id="WP_227181396.1">
    <property type="nucleotide sequence ID" value="NZ_JAJBZT010000007.1"/>
</dbReference>
<evidence type="ECO:0008006" key="3">
    <source>
        <dbReference type="Google" id="ProtNLM"/>
    </source>
</evidence>
<evidence type="ECO:0000313" key="1">
    <source>
        <dbReference type="EMBL" id="MCB6184587.1"/>
    </source>
</evidence>
<comment type="caution">
    <text evidence="1">The sequence shown here is derived from an EMBL/GenBank/DDBJ whole genome shotgun (WGS) entry which is preliminary data.</text>
</comment>
<sequence>MIRKANQTDLAAILHCAEQAYQRYIAAIGQKPAPMLADYGKQIAEG</sequence>
<dbReference type="Proteomes" id="UP001165395">
    <property type="component" value="Unassembled WGS sequence"/>
</dbReference>
<name>A0ABS8D8Z2_9NEIS</name>
<organism evidence="1 2">
    <name type="scientific">Leeia speluncae</name>
    <dbReference type="NCBI Taxonomy" id="2884804"/>
    <lineage>
        <taxon>Bacteria</taxon>
        <taxon>Pseudomonadati</taxon>
        <taxon>Pseudomonadota</taxon>
        <taxon>Betaproteobacteria</taxon>
        <taxon>Neisseriales</taxon>
        <taxon>Leeiaceae</taxon>
        <taxon>Leeia</taxon>
    </lineage>
</organism>
<dbReference type="EMBL" id="JAJBZT010000007">
    <property type="protein sequence ID" value="MCB6184587.1"/>
    <property type="molecule type" value="Genomic_DNA"/>
</dbReference>
<keyword evidence="2" id="KW-1185">Reference proteome</keyword>
<protein>
    <recommendedName>
        <fullName evidence="3">Acetyltransferase</fullName>
    </recommendedName>
</protein>
<gene>
    <name evidence="1" type="ORF">LIN78_13655</name>
</gene>
<accession>A0ABS8D8Z2</accession>